<dbReference type="PROSITE" id="PS00830">
    <property type="entry name" value="GREAB_2"/>
    <property type="match status" value="1"/>
</dbReference>
<comment type="similarity">
    <text evidence="1">Belongs to the GreA/GreB family.</text>
</comment>
<evidence type="ECO:0000256" key="3">
    <source>
        <dbReference type="ARBA" id="ARBA00023163"/>
    </source>
</evidence>
<evidence type="ECO:0000256" key="4">
    <source>
        <dbReference type="SAM" id="Coils"/>
    </source>
</evidence>
<dbReference type="GO" id="GO:0003746">
    <property type="term" value="F:translation elongation factor activity"/>
    <property type="evidence" value="ECO:0007669"/>
    <property type="project" value="UniProtKB-KW"/>
</dbReference>
<dbReference type="GO" id="GO:0070063">
    <property type="term" value="F:RNA polymerase binding"/>
    <property type="evidence" value="ECO:0007669"/>
    <property type="project" value="InterPro"/>
</dbReference>
<evidence type="ECO:0000313" key="7">
    <source>
        <dbReference type="EMBL" id="MCA9376710.1"/>
    </source>
</evidence>
<dbReference type="PIRSF" id="PIRSF006092">
    <property type="entry name" value="GreA_GreB"/>
    <property type="match status" value="1"/>
</dbReference>
<dbReference type="InterPro" id="IPR023459">
    <property type="entry name" value="Tscrpt_elong_fac_GreA/B_fam"/>
</dbReference>
<evidence type="ECO:0000256" key="1">
    <source>
        <dbReference type="ARBA" id="ARBA00008213"/>
    </source>
</evidence>
<keyword evidence="7" id="KW-0251">Elongation factor</keyword>
<feature type="domain" description="Transcription elongation factor GreA/GreB N-terminal" evidence="6">
    <location>
        <begin position="7"/>
        <end position="76"/>
    </location>
</feature>
<accession>A0A955I136</accession>
<dbReference type="PANTHER" id="PTHR30437">
    <property type="entry name" value="TRANSCRIPTION ELONGATION FACTOR GREA"/>
    <property type="match status" value="1"/>
</dbReference>
<keyword evidence="7" id="KW-0648">Protein biosynthesis</keyword>
<dbReference type="SUPFAM" id="SSF54534">
    <property type="entry name" value="FKBP-like"/>
    <property type="match status" value="1"/>
</dbReference>
<name>A0A955I136_9BACT</name>
<dbReference type="Pfam" id="PF01272">
    <property type="entry name" value="GreA_GreB"/>
    <property type="match status" value="1"/>
</dbReference>
<comment type="caution">
    <text evidence="7">The sequence shown here is derived from an EMBL/GenBank/DDBJ whole genome shotgun (WGS) entry which is preliminary data.</text>
</comment>
<feature type="coiled-coil region" evidence="4">
    <location>
        <begin position="6"/>
        <end position="33"/>
    </location>
</feature>
<protein>
    <submittedName>
        <fullName evidence="7">GreA/GreB family elongation factor</fullName>
    </submittedName>
</protein>
<dbReference type="Gene3D" id="1.10.287.180">
    <property type="entry name" value="Transcription elongation factor, GreA/GreB, N-terminal domain"/>
    <property type="match status" value="1"/>
</dbReference>
<evidence type="ECO:0000256" key="2">
    <source>
        <dbReference type="ARBA" id="ARBA00023015"/>
    </source>
</evidence>
<dbReference type="GO" id="GO:0006354">
    <property type="term" value="P:DNA-templated transcription elongation"/>
    <property type="evidence" value="ECO:0007669"/>
    <property type="project" value="TreeGrafter"/>
</dbReference>
<gene>
    <name evidence="7" type="ORF">KC685_02200</name>
</gene>
<reference evidence="7" key="1">
    <citation type="submission" date="2020-04" db="EMBL/GenBank/DDBJ databases">
        <authorList>
            <person name="Zhang T."/>
        </authorList>
    </citation>
    <scope>NUCLEOTIDE SEQUENCE</scope>
    <source>
        <strain evidence="7">HKST-UBA17</strain>
    </source>
</reference>
<organism evidence="7 8">
    <name type="scientific">Candidatus Dojkabacteria bacterium</name>
    <dbReference type="NCBI Taxonomy" id="2099670"/>
    <lineage>
        <taxon>Bacteria</taxon>
        <taxon>Candidatus Dojkabacteria</taxon>
    </lineage>
</organism>
<dbReference type="AlphaFoldDB" id="A0A955I136"/>
<dbReference type="InterPro" id="IPR036953">
    <property type="entry name" value="GreA/GreB_C_sf"/>
</dbReference>
<evidence type="ECO:0000259" key="5">
    <source>
        <dbReference type="Pfam" id="PF01272"/>
    </source>
</evidence>
<keyword evidence="4" id="KW-0175">Coiled coil</keyword>
<reference evidence="7" key="2">
    <citation type="journal article" date="2021" name="Microbiome">
        <title>Successional dynamics and alternative stable states in a saline activated sludge microbial community over 9 years.</title>
        <authorList>
            <person name="Wang Y."/>
            <person name="Ye J."/>
            <person name="Ju F."/>
            <person name="Liu L."/>
            <person name="Boyd J.A."/>
            <person name="Deng Y."/>
            <person name="Parks D.H."/>
            <person name="Jiang X."/>
            <person name="Yin X."/>
            <person name="Woodcroft B.J."/>
            <person name="Tyson G.W."/>
            <person name="Hugenholtz P."/>
            <person name="Polz M.F."/>
            <person name="Zhang T."/>
        </authorList>
    </citation>
    <scope>NUCLEOTIDE SEQUENCE</scope>
    <source>
        <strain evidence="7">HKST-UBA17</strain>
    </source>
</reference>
<keyword evidence="2" id="KW-0805">Transcription regulation</keyword>
<keyword evidence="3" id="KW-0804">Transcription</keyword>
<proteinExistence type="inferred from homology"/>
<evidence type="ECO:0000313" key="8">
    <source>
        <dbReference type="Proteomes" id="UP000741282"/>
    </source>
</evidence>
<dbReference type="InterPro" id="IPR022691">
    <property type="entry name" value="Tscrpt_elong_fac_GreA/B_N"/>
</dbReference>
<dbReference type="InterPro" id="IPR036805">
    <property type="entry name" value="Tscrpt_elong_fac_GreA/B_N_sf"/>
</dbReference>
<dbReference type="SUPFAM" id="SSF46557">
    <property type="entry name" value="GreA transcript cleavage protein, N-terminal domain"/>
    <property type="match status" value="1"/>
</dbReference>
<dbReference type="Pfam" id="PF03449">
    <property type="entry name" value="GreA_GreB_N"/>
    <property type="match status" value="1"/>
</dbReference>
<dbReference type="PANTHER" id="PTHR30437:SF4">
    <property type="entry name" value="TRANSCRIPTION ELONGATION FACTOR GREA"/>
    <property type="match status" value="1"/>
</dbReference>
<dbReference type="GO" id="GO:0032784">
    <property type="term" value="P:regulation of DNA-templated transcription elongation"/>
    <property type="evidence" value="ECO:0007669"/>
    <property type="project" value="InterPro"/>
</dbReference>
<dbReference type="InterPro" id="IPR001437">
    <property type="entry name" value="Tscrpt_elong_fac_GreA/B_C"/>
</dbReference>
<dbReference type="GO" id="GO:0003677">
    <property type="term" value="F:DNA binding"/>
    <property type="evidence" value="ECO:0007669"/>
    <property type="project" value="InterPro"/>
</dbReference>
<dbReference type="InterPro" id="IPR018151">
    <property type="entry name" value="TF_GreA/GreB_CS"/>
</dbReference>
<dbReference type="Gene3D" id="3.10.50.30">
    <property type="entry name" value="Transcription elongation factor, GreA/GreB, C-terminal domain"/>
    <property type="match status" value="1"/>
</dbReference>
<dbReference type="Proteomes" id="UP000741282">
    <property type="component" value="Unassembled WGS sequence"/>
</dbReference>
<dbReference type="EMBL" id="JAGQLN010000006">
    <property type="protein sequence ID" value="MCA9376710.1"/>
    <property type="molecule type" value="Genomic_DNA"/>
</dbReference>
<sequence>MKKNKYQLSAQKVEQLENELKDLQTKGREKIADSLDWLRSLPNDQDDVTFSDVFEDQRYLEKRILELKEILSSYDIVHDNPNSSQVEIGSVVRVGFGQYEEEYTIVSALEADPINKKISDESPVGRALIGKRVGDTVVVSTGIVEKEYRVLEIK</sequence>
<evidence type="ECO:0000259" key="6">
    <source>
        <dbReference type="Pfam" id="PF03449"/>
    </source>
</evidence>
<feature type="domain" description="Transcription elongation factor GreA/GreB C-terminal" evidence="5">
    <location>
        <begin position="83"/>
        <end position="154"/>
    </location>
</feature>